<dbReference type="Gene3D" id="3.20.20.80">
    <property type="entry name" value="Glycosidases"/>
    <property type="match status" value="1"/>
</dbReference>
<reference evidence="5" key="1">
    <citation type="submission" date="2022-12" db="EMBL/GenBank/DDBJ databases">
        <title>Draft genome assemblies for two species of Escallonia (Escalloniales).</title>
        <authorList>
            <person name="Chanderbali A."/>
            <person name="Dervinis C."/>
            <person name="Anghel I."/>
            <person name="Soltis D."/>
            <person name="Soltis P."/>
            <person name="Zapata F."/>
        </authorList>
    </citation>
    <scope>NUCLEOTIDE SEQUENCE</scope>
    <source>
        <strain evidence="5">UCBG64.0493</strain>
        <tissue evidence="5">Leaf</tissue>
    </source>
</reference>
<dbReference type="Pfam" id="PF00232">
    <property type="entry name" value="Glyco_hydro_1"/>
    <property type="match status" value="1"/>
</dbReference>
<evidence type="ECO:0000256" key="3">
    <source>
        <dbReference type="RuleBase" id="RU003690"/>
    </source>
</evidence>
<dbReference type="PROSITE" id="PS00653">
    <property type="entry name" value="GLYCOSYL_HYDROL_F1_2"/>
    <property type="match status" value="1"/>
</dbReference>
<dbReference type="InterPro" id="IPR001360">
    <property type="entry name" value="Glyco_hydro_1"/>
</dbReference>
<dbReference type="InterPro" id="IPR017853">
    <property type="entry name" value="GH"/>
</dbReference>
<feature type="signal peptide" evidence="4">
    <location>
        <begin position="1"/>
        <end position="24"/>
    </location>
</feature>
<keyword evidence="4" id="KW-0732">Signal</keyword>
<dbReference type="GO" id="GO:0005975">
    <property type="term" value="P:carbohydrate metabolic process"/>
    <property type="evidence" value="ECO:0007669"/>
    <property type="project" value="InterPro"/>
</dbReference>
<accession>A0AA89AYV4</accession>
<keyword evidence="2" id="KW-0378">Hydrolase</keyword>
<dbReference type="InterPro" id="IPR033132">
    <property type="entry name" value="GH_1_N_CS"/>
</dbReference>
<evidence type="ECO:0000256" key="2">
    <source>
        <dbReference type="ARBA" id="ARBA00022801"/>
    </source>
</evidence>
<gene>
    <name evidence="5" type="ORF">RJ639_047846</name>
</gene>
<evidence type="ECO:0000256" key="1">
    <source>
        <dbReference type="ARBA" id="ARBA00010838"/>
    </source>
</evidence>
<sequence>MKVNTTRLHYLLFFLPCLLFSTHFSVDGFIEEEEEEIKRADFPHGFFFGAATSAYQIEGAFLEDGKSPNNWDVFCRTQGTIENGDNGDICDDHYHRYLEDIEIMHVVIWIDPFLFCREDFPVL</sequence>
<dbReference type="GO" id="GO:0008422">
    <property type="term" value="F:beta-glucosidase activity"/>
    <property type="evidence" value="ECO:0007669"/>
    <property type="project" value="TreeGrafter"/>
</dbReference>
<organism evidence="5 6">
    <name type="scientific">Escallonia herrerae</name>
    <dbReference type="NCBI Taxonomy" id="1293975"/>
    <lineage>
        <taxon>Eukaryota</taxon>
        <taxon>Viridiplantae</taxon>
        <taxon>Streptophyta</taxon>
        <taxon>Embryophyta</taxon>
        <taxon>Tracheophyta</taxon>
        <taxon>Spermatophyta</taxon>
        <taxon>Magnoliopsida</taxon>
        <taxon>eudicotyledons</taxon>
        <taxon>Gunneridae</taxon>
        <taxon>Pentapetalae</taxon>
        <taxon>asterids</taxon>
        <taxon>campanulids</taxon>
        <taxon>Escalloniales</taxon>
        <taxon>Escalloniaceae</taxon>
        <taxon>Escallonia</taxon>
    </lineage>
</organism>
<dbReference type="EMBL" id="JAVXUP010000805">
    <property type="protein sequence ID" value="KAK3020625.1"/>
    <property type="molecule type" value="Genomic_DNA"/>
</dbReference>
<proteinExistence type="inferred from homology"/>
<keyword evidence="6" id="KW-1185">Reference proteome</keyword>
<feature type="chain" id="PRO_5041663872" description="Beta-glucosidase" evidence="4">
    <location>
        <begin position="25"/>
        <end position="123"/>
    </location>
</feature>
<evidence type="ECO:0000313" key="6">
    <source>
        <dbReference type="Proteomes" id="UP001188597"/>
    </source>
</evidence>
<evidence type="ECO:0000256" key="4">
    <source>
        <dbReference type="SAM" id="SignalP"/>
    </source>
</evidence>
<evidence type="ECO:0008006" key="7">
    <source>
        <dbReference type="Google" id="ProtNLM"/>
    </source>
</evidence>
<dbReference type="PANTHER" id="PTHR10353:SF175">
    <property type="entry name" value="BETA-GLUCOSIDASE 18-LIKE ISOFORM X1"/>
    <property type="match status" value="1"/>
</dbReference>
<name>A0AA89AYV4_9ASTE</name>
<dbReference type="PANTHER" id="PTHR10353">
    <property type="entry name" value="GLYCOSYL HYDROLASE"/>
    <property type="match status" value="1"/>
</dbReference>
<comment type="caution">
    <text evidence="5">The sequence shown here is derived from an EMBL/GenBank/DDBJ whole genome shotgun (WGS) entry which is preliminary data.</text>
</comment>
<evidence type="ECO:0000313" key="5">
    <source>
        <dbReference type="EMBL" id="KAK3020625.1"/>
    </source>
</evidence>
<protein>
    <recommendedName>
        <fullName evidence="7">Beta-glucosidase</fullName>
    </recommendedName>
</protein>
<dbReference type="AlphaFoldDB" id="A0AA89AYV4"/>
<dbReference type="SUPFAM" id="SSF51445">
    <property type="entry name" value="(Trans)glycosidases"/>
    <property type="match status" value="1"/>
</dbReference>
<dbReference type="Proteomes" id="UP001188597">
    <property type="component" value="Unassembled WGS sequence"/>
</dbReference>
<comment type="similarity">
    <text evidence="1 3">Belongs to the glycosyl hydrolase 1 family.</text>
</comment>